<evidence type="ECO:0000256" key="5">
    <source>
        <dbReference type="SAM" id="MobiDB-lite"/>
    </source>
</evidence>
<proteinExistence type="predicted"/>
<reference evidence="8 9" key="1">
    <citation type="submission" date="2014-05" db="EMBL/GenBank/DDBJ databases">
        <title>Draft genome sequence of a rare smut relative, Tilletiaria anomala UBC 951.</title>
        <authorList>
            <consortium name="DOE Joint Genome Institute"/>
            <person name="Toome M."/>
            <person name="Kuo A."/>
            <person name="Henrissat B."/>
            <person name="Lipzen A."/>
            <person name="Tritt A."/>
            <person name="Yoshinaga Y."/>
            <person name="Zane M."/>
            <person name="Barry K."/>
            <person name="Grigoriev I.V."/>
            <person name="Spatafora J.W."/>
            <person name="Aimea M.C."/>
        </authorList>
    </citation>
    <scope>NUCLEOTIDE SEQUENCE [LARGE SCALE GENOMIC DNA]</scope>
    <source>
        <strain evidence="8 9">UBC 951</strain>
    </source>
</reference>
<feature type="compositionally biased region" description="Polar residues" evidence="5">
    <location>
        <begin position="548"/>
        <end position="558"/>
    </location>
</feature>
<dbReference type="HOGENOM" id="CLU_411106_0_0_1"/>
<dbReference type="PANTHER" id="PTHR10131:SF94">
    <property type="entry name" value="TNF RECEPTOR-ASSOCIATED FACTOR 4"/>
    <property type="match status" value="1"/>
</dbReference>
<feature type="domain" description="TRAF-type" evidence="7">
    <location>
        <begin position="298"/>
        <end position="347"/>
    </location>
</feature>
<dbReference type="Gene3D" id="3.30.40.10">
    <property type="entry name" value="Zinc/RING finger domain, C3HC4 (zinc finger)"/>
    <property type="match status" value="2"/>
</dbReference>
<evidence type="ECO:0000256" key="3">
    <source>
        <dbReference type="ARBA" id="ARBA00022833"/>
    </source>
</evidence>
<accession>A0A066VTD9</accession>
<keyword evidence="3 4" id="KW-0862">Zinc</keyword>
<dbReference type="InParanoid" id="A0A066VTD9"/>
<feature type="compositionally biased region" description="Polar residues" evidence="5">
    <location>
        <begin position="589"/>
        <end position="598"/>
    </location>
</feature>
<dbReference type="EMBL" id="JMSN01000073">
    <property type="protein sequence ID" value="KDN42074.1"/>
    <property type="molecule type" value="Genomic_DNA"/>
</dbReference>
<dbReference type="InterPro" id="IPR001293">
    <property type="entry name" value="Znf_TRAF"/>
</dbReference>
<evidence type="ECO:0000313" key="8">
    <source>
        <dbReference type="EMBL" id="KDN42074.1"/>
    </source>
</evidence>
<dbReference type="PROSITE" id="PS00518">
    <property type="entry name" value="ZF_RING_1"/>
    <property type="match status" value="1"/>
</dbReference>
<dbReference type="RefSeq" id="XP_013241938.1">
    <property type="nucleotide sequence ID" value="XM_013386484.1"/>
</dbReference>
<evidence type="ECO:0000313" key="9">
    <source>
        <dbReference type="Proteomes" id="UP000027361"/>
    </source>
</evidence>
<dbReference type="STRING" id="1037660.A0A066VTD9"/>
<organism evidence="8 9">
    <name type="scientific">Tilletiaria anomala (strain ATCC 24038 / CBS 436.72 / UBC 951)</name>
    <dbReference type="NCBI Taxonomy" id="1037660"/>
    <lineage>
        <taxon>Eukaryota</taxon>
        <taxon>Fungi</taxon>
        <taxon>Dikarya</taxon>
        <taxon>Basidiomycota</taxon>
        <taxon>Ustilaginomycotina</taxon>
        <taxon>Exobasidiomycetes</taxon>
        <taxon>Georgefischeriales</taxon>
        <taxon>Tilletiariaceae</taxon>
        <taxon>Tilletiaria</taxon>
    </lineage>
</organism>
<dbReference type="PROSITE" id="PS50089">
    <property type="entry name" value="ZF_RING_2"/>
    <property type="match status" value="1"/>
</dbReference>
<dbReference type="OMA" id="ISAFLHC"/>
<dbReference type="InterPro" id="IPR017907">
    <property type="entry name" value="Znf_RING_CS"/>
</dbReference>
<dbReference type="SMART" id="SM00184">
    <property type="entry name" value="RING"/>
    <property type="match status" value="1"/>
</dbReference>
<protein>
    <recommendedName>
        <fullName evidence="10">TRAF-type domain-containing protein</fullName>
    </recommendedName>
</protein>
<dbReference type="Pfam" id="PF13923">
    <property type="entry name" value="zf-C3HC4_2"/>
    <property type="match status" value="1"/>
</dbReference>
<evidence type="ECO:0000256" key="2">
    <source>
        <dbReference type="ARBA" id="ARBA00022771"/>
    </source>
</evidence>
<evidence type="ECO:0000256" key="4">
    <source>
        <dbReference type="PROSITE-ProRule" id="PRU00207"/>
    </source>
</evidence>
<gene>
    <name evidence="8" type="ORF">K437DRAFT_258005</name>
</gene>
<feature type="zinc finger region" description="TRAF-type" evidence="4">
    <location>
        <begin position="298"/>
        <end position="347"/>
    </location>
</feature>
<dbReference type="GO" id="GO:0008270">
    <property type="term" value="F:zinc ion binding"/>
    <property type="evidence" value="ECO:0007669"/>
    <property type="project" value="UniProtKB-KW"/>
</dbReference>
<dbReference type="PANTHER" id="PTHR10131">
    <property type="entry name" value="TNF RECEPTOR ASSOCIATED FACTOR"/>
    <property type="match status" value="1"/>
</dbReference>
<feature type="region of interest" description="Disordered" evidence="5">
    <location>
        <begin position="571"/>
        <end position="612"/>
    </location>
</feature>
<feature type="compositionally biased region" description="Low complexity" evidence="5">
    <location>
        <begin position="140"/>
        <end position="152"/>
    </location>
</feature>
<dbReference type="AlphaFoldDB" id="A0A066VTD9"/>
<evidence type="ECO:0008006" key="10">
    <source>
        <dbReference type="Google" id="ProtNLM"/>
    </source>
</evidence>
<feature type="compositionally biased region" description="Low complexity" evidence="5">
    <location>
        <begin position="600"/>
        <end position="611"/>
    </location>
</feature>
<feature type="domain" description="RING-type" evidence="6">
    <location>
        <begin position="42"/>
        <end position="85"/>
    </location>
</feature>
<dbReference type="GeneID" id="25264847"/>
<keyword evidence="1 4" id="KW-0479">Metal-binding</keyword>
<dbReference type="InterPro" id="IPR001841">
    <property type="entry name" value="Znf_RING"/>
</dbReference>
<comment type="caution">
    <text evidence="8">The sequence shown here is derived from an EMBL/GenBank/DDBJ whole genome shotgun (WGS) entry which is preliminary data.</text>
</comment>
<dbReference type="OrthoDB" id="1630758at2759"/>
<feature type="region of interest" description="Disordered" evidence="5">
    <location>
        <begin position="128"/>
        <end position="173"/>
    </location>
</feature>
<feature type="region of interest" description="Disordered" evidence="5">
    <location>
        <begin position="492"/>
        <end position="558"/>
    </location>
</feature>
<feature type="compositionally biased region" description="Low complexity" evidence="5">
    <location>
        <begin position="524"/>
        <end position="544"/>
    </location>
</feature>
<evidence type="ECO:0000259" key="6">
    <source>
        <dbReference type="PROSITE" id="PS50089"/>
    </source>
</evidence>
<keyword evidence="2 4" id="KW-0863">Zinc-finger</keyword>
<name>A0A066VTD9_TILAU</name>
<evidence type="ECO:0000259" key="7">
    <source>
        <dbReference type="PROSITE" id="PS50145"/>
    </source>
</evidence>
<dbReference type="SUPFAM" id="SSF57850">
    <property type="entry name" value="RING/U-box"/>
    <property type="match status" value="1"/>
</dbReference>
<dbReference type="InterPro" id="IPR013083">
    <property type="entry name" value="Znf_RING/FYVE/PHD"/>
</dbReference>
<dbReference type="Proteomes" id="UP000027361">
    <property type="component" value="Unassembled WGS sequence"/>
</dbReference>
<keyword evidence="9" id="KW-1185">Reference proteome</keyword>
<sequence>MAGGHADHYMGLDDGEHQQQQQHPWEFIYVKPDDEISTWLKCAICLNVFVEPYIATLCQHTFCKLCILKAFEARAESAIESPTFQHQNTPSADGLDPLQDGWLWREQQTHQAAELGVSIAAASAFQREPHTARRIRRRSASLPSSSSSLTSPHENLPRSVQPSASTPTSSSAPCPNCRAPLHLDDVVPATALVQQLVDSLAVYCVHRERGCTHSCERSLLPAHVRKGCGYAYVGEYDDAEEPEHAREARPRQRGCMCGATTILRKDWAAHKGSAACTVRWHACALCGEHKRLGAEMDAHILHACPQARIACRFCRTATCVPRAQMRSHILHSCPDVRVACKLSRFGCMWQGKRRNCSDGILLEEEGPHWTEPAVDSSSGQEDPDVLVEFVAILAGGDDHEQSQQHICPLLPLEPFLHVYAHDIDTLTHENSALRASVDRMQCSMKEMLSALDRCMDGLGPFLPEEDEGANAVRYDYPGADYAALLNVRAPLSPHMPRPTPSGALPSPPSDGGDVSRNSARSHVTAGRTSRSLSSAASSSAASTAKPVRSQSFPSASTMASLRATRLATADGWPQAARNSQGAHRPRSATPHTHTSPTILSPAPASAPAEASHTFRGPVHYAHASATRNTNLTTEFASMRSALDDIALRLRTVESRTDESQMTAISAGFDAGRVREEMQSLRHVVGAIRMQMHQLLMQMQRPRGPSTTVCTSSSAAIAEQEQQQQPAIATQAQTDHGTIGTIAGMSFGPGMGMGIGSVPLSMSIPQPHAPPFMRRWTIFEGTKL</sequence>
<dbReference type="PROSITE" id="PS50145">
    <property type="entry name" value="ZF_TRAF"/>
    <property type="match status" value="1"/>
</dbReference>
<evidence type="ECO:0000256" key="1">
    <source>
        <dbReference type="ARBA" id="ARBA00022723"/>
    </source>
</evidence>
<feature type="compositionally biased region" description="Low complexity" evidence="5">
    <location>
        <begin position="162"/>
        <end position="173"/>
    </location>
</feature>